<reference evidence="5" key="2">
    <citation type="submission" date="2020-09" db="EMBL/GenBank/DDBJ databases">
        <authorList>
            <person name="Sun Q."/>
            <person name="Ohkuma M."/>
        </authorList>
    </citation>
    <scope>NUCLEOTIDE SEQUENCE</scope>
    <source>
        <strain evidence="5">JCM 4637</strain>
    </source>
</reference>
<evidence type="ECO:0000259" key="4">
    <source>
        <dbReference type="Pfam" id="PF20028"/>
    </source>
</evidence>
<evidence type="ECO:0000313" key="5">
    <source>
        <dbReference type="EMBL" id="GHC78007.1"/>
    </source>
</evidence>
<dbReference type="Pfam" id="PF19956">
    <property type="entry name" value="EAD2"/>
    <property type="match status" value="2"/>
</dbReference>
<dbReference type="Gene3D" id="2.40.10.10">
    <property type="entry name" value="Trypsin-like serine proteases"/>
    <property type="match status" value="2"/>
</dbReference>
<feature type="compositionally biased region" description="Pro residues" evidence="1">
    <location>
        <begin position="362"/>
        <end position="379"/>
    </location>
</feature>
<feature type="domain" description="vWA-MoxR associated protein C-terminal" evidence="4">
    <location>
        <begin position="614"/>
        <end position="844"/>
    </location>
</feature>
<dbReference type="InterPro" id="IPR009003">
    <property type="entry name" value="Peptidase_S1_PA"/>
</dbReference>
<dbReference type="AlphaFoldDB" id="A0A919C6I7"/>
<evidence type="ECO:0008006" key="7">
    <source>
        <dbReference type="Google" id="ProtNLM"/>
    </source>
</evidence>
<dbReference type="Pfam" id="PF13365">
    <property type="entry name" value="Trypsin_2"/>
    <property type="match status" value="1"/>
</dbReference>
<evidence type="ECO:0000259" key="3">
    <source>
        <dbReference type="Pfam" id="PF19956"/>
    </source>
</evidence>
<dbReference type="InterPro" id="IPR043504">
    <property type="entry name" value="Peptidase_S1_PA_chymotrypsin"/>
</dbReference>
<proteinExistence type="predicted"/>
<organism evidence="5 6">
    <name type="scientific">Streptomyces finlayi</name>
    <dbReference type="NCBI Taxonomy" id="67296"/>
    <lineage>
        <taxon>Bacteria</taxon>
        <taxon>Bacillati</taxon>
        <taxon>Actinomycetota</taxon>
        <taxon>Actinomycetes</taxon>
        <taxon>Kitasatosporales</taxon>
        <taxon>Streptomycetaceae</taxon>
        <taxon>Streptomyces</taxon>
    </lineage>
</organism>
<feature type="domain" description="vWA-MoxR associated protein middle region 0" evidence="2">
    <location>
        <begin position="475"/>
        <end position="570"/>
    </location>
</feature>
<name>A0A919C6I7_9ACTN</name>
<feature type="region of interest" description="Disordered" evidence="1">
    <location>
        <begin position="342"/>
        <end position="380"/>
    </location>
</feature>
<gene>
    <name evidence="5" type="ORF">GCM10010334_02880</name>
</gene>
<dbReference type="InterPro" id="IPR045450">
    <property type="entry name" value="VMAP_C"/>
</dbReference>
<evidence type="ECO:0000259" key="2">
    <source>
        <dbReference type="Pfam" id="PF19916"/>
    </source>
</evidence>
<accession>A0A919C6I7</accession>
<dbReference type="InterPro" id="IPR045555">
    <property type="entry name" value="VMAP-M0"/>
</dbReference>
<evidence type="ECO:0000313" key="6">
    <source>
        <dbReference type="Proteomes" id="UP000638353"/>
    </source>
</evidence>
<dbReference type="Pfam" id="PF20028">
    <property type="entry name" value="VMAP-C"/>
    <property type="match status" value="1"/>
</dbReference>
<evidence type="ECO:0000256" key="1">
    <source>
        <dbReference type="SAM" id="MobiDB-lite"/>
    </source>
</evidence>
<feature type="domain" description="Effector-associated" evidence="3">
    <location>
        <begin position="246"/>
        <end position="324"/>
    </location>
</feature>
<dbReference type="EMBL" id="BMVC01000001">
    <property type="protein sequence ID" value="GHC78007.1"/>
    <property type="molecule type" value="Genomic_DNA"/>
</dbReference>
<protein>
    <recommendedName>
        <fullName evidence="7">Serine protease</fullName>
    </recommendedName>
</protein>
<dbReference type="InterPro" id="IPR045431">
    <property type="entry name" value="EAD2"/>
</dbReference>
<comment type="caution">
    <text evidence="5">The sequence shown here is derived from an EMBL/GenBank/DDBJ whole genome shotgun (WGS) entry which is preliminary data.</text>
</comment>
<dbReference type="Pfam" id="PF19916">
    <property type="entry name" value="VMAP-M0"/>
    <property type="match status" value="1"/>
</dbReference>
<dbReference type="SUPFAM" id="SSF50494">
    <property type="entry name" value="Trypsin-like serine proteases"/>
    <property type="match status" value="1"/>
</dbReference>
<sequence length="864" mass="93894">MGPEAGQVRVLSPNGGLAGAGFLVAPDGSRLYVLTCAHVVTAVTGRTAAVGDGDGSDIVIVDLPGQGWSAEARVVEGSWSPTPLLDVQDPGHGAQNCGDFAALAVARGAPRLPDGCGPLPLAACGPPEGQSVLVRGYPGGLSDGVVATGSLVGTGGACPRWVQFEGTRATGAAFEGGFSGAAVWDPVRRAVIGLVTAAHNERDTKVAWMLPIEAAAGFWTPLGAALRPPEVRSCRPPAARAQRELVEALLDIPLIDQDSGRGLRMALPRAVRRNVSDQLPPFQHVQALTGGCFELSGGCPTLRRTVEELCGDTAATRKALAVLDRLCCGAAAGPGALPGAGHGTNGASATGTTPYAGDSPSVPVPPQAPAPEPPAPPPRQALSKYLVDAAVAVDSLQDDTTLRLLIEHFRVTVRFDWDRPVGHQRRLLVVQLMEGLCERTEGLAPLVEYLELRYEITPEIRKFKRAVAAWQVDLFTNTQWVELFELLELVEVPHLARRFVDFLRDLGHPPPVDCTEPWAVFLHACTLNSRPGESLPCFRVLRELLADGIEAAGERNALLAWARANDSAYVPQEELVPPLLDVEEPRDHPFWRPDGYLIVRLRPLLDAAPGSDALLSHWWRAPGGEQLRGPDRRIDLRDAEFEVRRLLRYVEDGDAYPSNADLAVEFLLPRQFLGLHVERWRKDALQGVEGVLGEDHHVVLRSLERINRPDLHDRWWRRWDAFVAGQAGRVHWFPEDGRPHLLSDPPPAVVVLSRPPQGGRSTQGERRELDELSEALRVGVPVVLWDRRGERDPAFRTALNQLLTEYDPRRLPELVRGLRTAVASSDAEEYFSVGRHVALLWDDPERMPVAHAGSPPPTTGEERL</sequence>
<reference evidence="5" key="1">
    <citation type="journal article" date="2014" name="Int. J. Syst. Evol. Microbiol.">
        <title>Complete genome sequence of Corynebacterium casei LMG S-19264T (=DSM 44701T), isolated from a smear-ripened cheese.</title>
        <authorList>
            <consortium name="US DOE Joint Genome Institute (JGI-PGF)"/>
            <person name="Walter F."/>
            <person name="Albersmeier A."/>
            <person name="Kalinowski J."/>
            <person name="Ruckert C."/>
        </authorList>
    </citation>
    <scope>NUCLEOTIDE SEQUENCE</scope>
    <source>
        <strain evidence="5">JCM 4637</strain>
    </source>
</reference>
<dbReference type="Proteomes" id="UP000638353">
    <property type="component" value="Unassembled WGS sequence"/>
</dbReference>
<feature type="domain" description="Effector-associated" evidence="3">
    <location>
        <begin position="387"/>
        <end position="468"/>
    </location>
</feature>